<evidence type="ECO:0000256" key="7">
    <source>
        <dbReference type="ARBA" id="ARBA00023136"/>
    </source>
</evidence>
<feature type="transmembrane region" description="Helical" evidence="8">
    <location>
        <begin position="209"/>
        <end position="228"/>
    </location>
</feature>
<accession>A0A078M8B4</accession>
<keyword evidence="5 8" id="KW-0812">Transmembrane</keyword>
<comment type="subcellular location">
    <subcellularLocation>
        <location evidence="1">Cell membrane</location>
        <topology evidence="1">Multi-pass membrane protein</topology>
    </subcellularLocation>
</comment>
<protein>
    <submittedName>
        <fullName evidence="9">Inner membrane protein YgaZ</fullName>
    </submittedName>
</protein>
<evidence type="ECO:0000256" key="2">
    <source>
        <dbReference type="ARBA" id="ARBA00010735"/>
    </source>
</evidence>
<dbReference type="OrthoDB" id="3181706at2"/>
<feature type="transmembrane region" description="Helical" evidence="8">
    <location>
        <begin position="12"/>
        <end position="34"/>
    </location>
</feature>
<name>A0A078M8B4_9STAP</name>
<organism evidence="9 10">
    <name type="scientific">Jeotgalicoccus saudimassiliensis</name>
    <dbReference type="NCBI Taxonomy" id="1461582"/>
    <lineage>
        <taxon>Bacteria</taxon>
        <taxon>Bacillati</taxon>
        <taxon>Bacillota</taxon>
        <taxon>Bacilli</taxon>
        <taxon>Bacillales</taxon>
        <taxon>Staphylococcaceae</taxon>
        <taxon>Jeotgalicoccus</taxon>
    </lineage>
</organism>
<evidence type="ECO:0000256" key="6">
    <source>
        <dbReference type="ARBA" id="ARBA00022989"/>
    </source>
</evidence>
<sequence length="235" mass="26340">MSFDNHIATLKYAFPKTIPILAGFTFLGIAYGIYMNSLGFGPWYAILMSIFIFAGSMEFVAGSMLLGAFNPFSAFLLTLMINARHLFYGISMLDKFRDAGKKKYYLIYGMCDETFVINSTEKTPAHINSGWFMFYVTVLNQLYWVGGTTVGSLFGSAVTFNTEGLEFVMTALFVVIFLDQWMKERYHVSSITGIAASVLSLIVFGPENFIIPAMVLILVTLTLIRKTVEKREVIS</sequence>
<dbReference type="eggNOG" id="COG1296">
    <property type="taxonomic scope" value="Bacteria"/>
</dbReference>
<dbReference type="Proteomes" id="UP000044136">
    <property type="component" value="Unassembled WGS sequence"/>
</dbReference>
<dbReference type="RefSeq" id="WP_035810316.1">
    <property type="nucleotide sequence ID" value="NZ_CCSE01000001.1"/>
</dbReference>
<dbReference type="HOGENOM" id="CLU_065777_4_0_9"/>
<keyword evidence="10" id="KW-1185">Reference proteome</keyword>
<dbReference type="Pfam" id="PF03591">
    <property type="entry name" value="AzlC"/>
    <property type="match status" value="1"/>
</dbReference>
<keyword evidence="4" id="KW-1003">Cell membrane</keyword>
<feature type="transmembrane region" description="Helical" evidence="8">
    <location>
        <begin position="160"/>
        <end position="178"/>
    </location>
</feature>
<keyword evidence="6 8" id="KW-1133">Transmembrane helix</keyword>
<evidence type="ECO:0000256" key="1">
    <source>
        <dbReference type="ARBA" id="ARBA00004651"/>
    </source>
</evidence>
<evidence type="ECO:0000256" key="5">
    <source>
        <dbReference type="ARBA" id="ARBA00022692"/>
    </source>
</evidence>
<dbReference type="PANTHER" id="PTHR34979:SF1">
    <property type="entry name" value="INNER MEMBRANE PROTEIN YGAZ"/>
    <property type="match status" value="1"/>
</dbReference>
<feature type="transmembrane region" description="Helical" evidence="8">
    <location>
        <begin position="46"/>
        <end position="66"/>
    </location>
</feature>
<evidence type="ECO:0000313" key="10">
    <source>
        <dbReference type="Proteomes" id="UP000044136"/>
    </source>
</evidence>
<feature type="transmembrane region" description="Helical" evidence="8">
    <location>
        <begin position="72"/>
        <end position="93"/>
    </location>
</feature>
<dbReference type="EMBL" id="CCSE01000001">
    <property type="protein sequence ID" value="CEA02510.1"/>
    <property type="molecule type" value="Genomic_DNA"/>
</dbReference>
<evidence type="ECO:0000256" key="4">
    <source>
        <dbReference type="ARBA" id="ARBA00022475"/>
    </source>
</evidence>
<dbReference type="InterPro" id="IPR011606">
    <property type="entry name" value="Brnchd-chn_aa_trnsp_permease"/>
</dbReference>
<evidence type="ECO:0000313" key="9">
    <source>
        <dbReference type="EMBL" id="CEA02510.1"/>
    </source>
</evidence>
<proteinExistence type="inferred from homology"/>
<keyword evidence="3" id="KW-0813">Transport</keyword>
<reference evidence="9 10" key="1">
    <citation type="submission" date="2014-07" db="EMBL/GenBank/DDBJ databases">
        <authorList>
            <person name="Urmite Genomes Urmite Genomes"/>
        </authorList>
    </citation>
    <scope>NUCLEOTIDE SEQUENCE [LARGE SCALE GENOMIC DNA]</scope>
    <source>
        <strain evidence="9 10">13MG44_air</strain>
    </source>
</reference>
<keyword evidence="7 8" id="KW-0472">Membrane</keyword>
<dbReference type="PANTHER" id="PTHR34979">
    <property type="entry name" value="INNER MEMBRANE PROTEIN YGAZ"/>
    <property type="match status" value="1"/>
</dbReference>
<feature type="transmembrane region" description="Helical" evidence="8">
    <location>
        <begin position="132"/>
        <end position="154"/>
    </location>
</feature>
<dbReference type="STRING" id="1461582.BN1048_01743"/>
<dbReference type="AlphaFoldDB" id="A0A078M8B4"/>
<gene>
    <name evidence="9" type="primary">ygaZ</name>
    <name evidence="9" type="ORF">BN1048_01743</name>
</gene>
<evidence type="ECO:0000256" key="8">
    <source>
        <dbReference type="SAM" id="Phobius"/>
    </source>
</evidence>
<dbReference type="GO" id="GO:1903785">
    <property type="term" value="P:L-valine transmembrane transport"/>
    <property type="evidence" value="ECO:0007669"/>
    <property type="project" value="TreeGrafter"/>
</dbReference>
<evidence type="ECO:0000256" key="3">
    <source>
        <dbReference type="ARBA" id="ARBA00022448"/>
    </source>
</evidence>
<comment type="similarity">
    <text evidence="2">Belongs to the AzlC family.</text>
</comment>
<dbReference type="GO" id="GO:0005886">
    <property type="term" value="C:plasma membrane"/>
    <property type="evidence" value="ECO:0007669"/>
    <property type="project" value="UniProtKB-SubCell"/>
</dbReference>